<dbReference type="AlphaFoldDB" id="A0A8J7Z8W7"/>
<dbReference type="EMBL" id="WVIE01000017">
    <property type="protein sequence ID" value="NDJ18568.1"/>
    <property type="molecule type" value="Genomic_DNA"/>
</dbReference>
<comment type="caution">
    <text evidence="1">The sequence shown here is derived from an EMBL/GenBank/DDBJ whole genome shotgun (WGS) entry which is preliminary data.</text>
</comment>
<gene>
    <name evidence="1" type="ORF">GS601_14955</name>
</gene>
<dbReference type="InterPro" id="IPR018691">
    <property type="entry name" value="DUF2188"/>
</dbReference>
<dbReference type="Proteomes" id="UP000646053">
    <property type="component" value="Unassembled WGS sequence"/>
</dbReference>
<evidence type="ECO:0000313" key="2">
    <source>
        <dbReference type="Proteomes" id="UP000646053"/>
    </source>
</evidence>
<reference evidence="1" key="1">
    <citation type="submission" date="2019-12" db="EMBL/GenBank/DDBJ databases">
        <title>High-Quality draft genome sequences of three cyanobacteria isolated from the limestone walls of the Old Cathedral of Coimbra.</title>
        <authorList>
            <person name="Tiago I."/>
            <person name="Soares F."/>
            <person name="Portugal A."/>
        </authorList>
    </citation>
    <scope>NUCLEOTIDE SEQUENCE</scope>
    <source>
        <strain evidence="1">A</strain>
    </source>
</reference>
<sequence>MMSKGKHVVPHSEGWAVKSEGASRASRVFETQREAISYGREQAI</sequence>
<organism evidence="1 2">
    <name type="scientific">Myxacorys almedinensis A</name>
    <dbReference type="NCBI Taxonomy" id="2690445"/>
    <lineage>
        <taxon>Bacteria</taxon>
        <taxon>Bacillati</taxon>
        <taxon>Cyanobacteriota</taxon>
        <taxon>Cyanophyceae</taxon>
        <taxon>Leptolyngbyales</taxon>
        <taxon>Leptolyngbyaceae</taxon>
        <taxon>Myxacorys</taxon>
        <taxon>Myxacorys almedinensis</taxon>
    </lineage>
</organism>
<evidence type="ECO:0000313" key="1">
    <source>
        <dbReference type="EMBL" id="NDJ18568.1"/>
    </source>
</evidence>
<protein>
    <submittedName>
        <fullName evidence="1">DUF2188 domain-containing protein</fullName>
    </submittedName>
</protein>
<keyword evidence="2" id="KW-1185">Reference proteome</keyword>
<name>A0A8J7Z8W7_9CYAN</name>
<proteinExistence type="predicted"/>
<accession>A0A8J7Z8W7</accession>
<dbReference type="Pfam" id="PF09954">
    <property type="entry name" value="DUF2188"/>
    <property type="match status" value="1"/>
</dbReference>